<reference evidence="3" key="1">
    <citation type="submission" date="2023-06" db="EMBL/GenBank/DDBJ databases">
        <title>SYSU T00b26.</title>
        <authorList>
            <person name="Gao L."/>
            <person name="Fang B.-Z."/>
            <person name="Li W.-J."/>
        </authorList>
    </citation>
    <scope>NUCLEOTIDE SEQUENCE</scope>
    <source>
        <strain evidence="3">SYSU T00b26</strain>
    </source>
</reference>
<sequence>MTVPRRMSVVHRTTMRAVALGAAAGLSVGGATAAAAAPEESSDDAPATTQSIQIVDQDDVVDDQA</sequence>
<feature type="signal peptide" evidence="2">
    <location>
        <begin position="1"/>
        <end position="33"/>
    </location>
</feature>
<feature type="compositionally biased region" description="Low complexity" evidence="1">
    <location>
        <begin position="30"/>
        <end position="55"/>
    </location>
</feature>
<gene>
    <name evidence="3" type="ORF">QQX04_03810</name>
</gene>
<protein>
    <submittedName>
        <fullName evidence="3">Uncharacterized protein</fullName>
    </submittedName>
</protein>
<keyword evidence="2" id="KW-0732">Signal</keyword>
<evidence type="ECO:0000256" key="2">
    <source>
        <dbReference type="SAM" id="SignalP"/>
    </source>
</evidence>
<accession>A0ABT8FZ06</accession>
<feature type="region of interest" description="Disordered" evidence="1">
    <location>
        <begin position="30"/>
        <end position="65"/>
    </location>
</feature>
<organism evidence="3 4">
    <name type="scientific">Demequina zhanjiangensis</name>
    <dbReference type="NCBI Taxonomy" id="3051659"/>
    <lineage>
        <taxon>Bacteria</taxon>
        <taxon>Bacillati</taxon>
        <taxon>Actinomycetota</taxon>
        <taxon>Actinomycetes</taxon>
        <taxon>Micrococcales</taxon>
        <taxon>Demequinaceae</taxon>
        <taxon>Demequina</taxon>
    </lineage>
</organism>
<evidence type="ECO:0000313" key="4">
    <source>
        <dbReference type="Proteomes" id="UP001172738"/>
    </source>
</evidence>
<dbReference type="Proteomes" id="UP001172738">
    <property type="component" value="Unassembled WGS sequence"/>
</dbReference>
<name>A0ABT8FZ06_9MICO</name>
<evidence type="ECO:0000256" key="1">
    <source>
        <dbReference type="SAM" id="MobiDB-lite"/>
    </source>
</evidence>
<keyword evidence="4" id="KW-1185">Reference proteome</keyword>
<proteinExistence type="predicted"/>
<dbReference type="EMBL" id="JAUHPV010000002">
    <property type="protein sequence ID" value="MDN4472118.1"/>
    <property type="molecule type" value="Genomic_DNA"/>
</dbReference>
<feature type="chain" id="PRO_5047138616" evidence="2">
    <location>
        <begin position="34"/>
        <end position="65"/>
    </location>
</feature>
<feature type="compositionally biased region" description="Acidic residues" evidence="1">
    <location>
        <begin position="56"/>
        <end position="65"/>
    </location>
</feature>
<evidence type="ECO:0000313" key="3">
    <source>
        <dbReference type="EMBL" id="MDN4472118.1"/>
    </source>
</evidence>
<comment type="caution">
    <text evidence="3">The sequence shown here is derived from an EMBL/GenBank/DDBJ whole genome shotgun (WGS) entry which is preliminary data.</text>
</comment>
<dbReference type="RefSeq" id="WP_301126431.1">
    <property type="nucleotide sequence ID" value="NZ_JAUHPV010000002.1"/>
</dbReference>